<dbReference type="InterPro" id="IPR000518">
    <property type="entry name" value="Metalthion_fam14_prok"/>
</dbReference>
<comment type="caution">
    <text evidence="3">The sequence shown here is derived from an EMBL/GenBank/DDBJ whole genome shotgun (WGS) entry which is preliminary data.</text>
</comment>
<reference evidence="3 4" key="1">
    <citation type="submission" date="2021-08" db="EMBL/GenBank/DDBJ databases">
        <title>Draft genome sequence of Spirulina subsalsa with high tolerance to salinity and hype-accumulation of phycocyanin.</title>
        <authorList>
            <person name="Pei H."/>
            <person name="Jiang L."/>
        </authorList>
    </citation>
    <scope>NUCLEOTIDE SEQUENCE [LARGE SCALE GENOMIC DNA]</scope>
    <source>
        <strain evidence="3 4">FACHB-351</strain>
    </source>
</reference>
<accession>A0ABT3L8K7</accession>
<keyword evidence="1" id="KW-0479">Metal-binding</keyword>
<dbReference type="Pfam" id="PF02069">
    <property type="entry name" value="Metallothio_Pro"/>
    <property type="match status" value="1"/>
</dbReference>
<sequence>MAATLEKVKCACSTCECMVSPDKAIEKDGKYYCGEACANGHADGSHGCGHPGCTCGG</sequence>
<dbReference type="EMBL" id="JAIHOM010000092">
    <property type="protein sequence ID" value="MCW6037829.1"/>
    <property type="molecule type" value="Genomic_DNA"/>
</dbReference>
<dbReference type="RefSeq" id="WP_265265701.1">
    <property type="nucleotide sequence ID" value="NZ_JAIHOM010000092.1"/>
</dbReference>
<gene>
    <name evidence="3" type="ORF">K4A83_16340</name>
</gene>
<dbReference type="InterPro" id="IPR017854">
    <property type="entry name" value="Metalthion_dom_sf"/>
</dbReference>
<keyword evidence="4" id="KW-1185">Reference proteome</keyword>
<protein>
    <submittedName>
        <fullName evidence="3">Metallothionein</fullName>
    </submittedName>
</protein>
<evidence type="ECO:0000256" key="2">
    <source>
        <dbReference type="ARBA" id="ARBA00022851"/>
    </source>
</evidence>
<name>A0ABT3L8K7_9CYAN</name>
<evidence type="ECO:0000313" key="4">
    <source>
        <dbReference type="Proteomes" id="UP001526426"/>
    </source>
</evidence>
<dbReference type="PRINTS" id="PR00859">
    <property type="entry name" value="MTPROKARYOTE"/>
</dbReference>
<evidence type="ECO:0000256" key="1">
    <source>
        <dbReference type="ARBA" id="ARBA00022723"/>
    </source>
</evidence>
<evidence type="ECO:0000313" key="3">
    <source>
        <dbReference type="EMBL" id="MCW6037829.1"/>
    </source>
</evidence>
<dbReference type="Gene3D" id="2.30.170.10">
    <property type="match status" value="1"/>
</dbReference>
<organism evidence="3 4">
    <name type="scientific">Spirulina subsalsa FACHB-351</name>
    <dbReference type="NCBI Taxonomy" id="234711"/>
    <lineage>
        <taxon>Bacteria</taxon>
        <taxon>Bacillati</taxon>
        <taxon>Cyanobacteriota</taxon>
        <taxon>Cyanophyceae</taxon>
        <taxon>Spirulinales</taxon>
        <taxon>Spirulinaceae</taxon>
        <taxon>Spirulina</taxon>
    </lineage>
</organism>
<dbReference type="SUPFAM" id="SSF57868">
    <property type="entry name" value="Metallothionein"/>
    <property type="match status" value="1"/>
</dbReference>
<keyword evidence="2" id="KW-0480">Metal-thiolate cluster</keyword>
<proteinExistence type="predicted"/>
<dbReference type="Proteomes" id="UP001526426">
    <property type="component" value="Unassembled WGS sequence"/>
</dbReference>